<keyword evidence="3" id="KW-1185">Reference proteome</keyword>
<name>A0A286F7A6_9BACT</name>
<gene>
    <name evidence="2" type="ORF">SAMN06269250_0619</name>
</gene>
<dbReference type="InterPro" id="IPR041049">
    <property type="entry name" value="DUF5615"/>
</dbReference>
<evidence type="ECO:0000313" key="3">
    <source>
        <dbReference type="Proteomes" id="UP000219452"/>
    </source>
</evidence>
<evidence type="ECO:0000313" key="2">
    <source>
        <dbReference type="EMBL" id="SOD78744.1"/>
    </source>
</evidence>
<dbReference type="AlphaFoldDB" id="A0A286F7A6"/>
<sequence>MINLLADENVEARVVRLLRSEGYTVTSIQETQSGVADETVLETAVSSATVLLTGDSDFGKLHFQKGHIHSGILFYRLPRTTTEEKGNIILKTVREYGDKLIDSFTVVTLKKVRIRKL</sequence>
<reference evidence="3" key="1">
    <citation type="submission" date="2017-09" db="EMBL/GenBank/DDBJ databases">
        <authorList>
            <person name="Varghese N."/>
            <person name="Submissions S."/>
        </authorList>
    </citation>
    <scope>NUCLEOTIDE SEQUENCE [LARGE SCALE GENOMIC DNA]</scope>
    <source>
        <strain evidence="3">DSM 29961</strain>
    </source>
</reference>
<feature type="domain" description="DUF5615" evidence="1">
    <location>
        <begin position="3"/>
        <end position="108"/>
    </location>
</feature>
<evidence type="ECO:0000259" key="1">
    <source>
        <dbReference type="Pfam" id="PF18480"/>
    </source>
</evidence>
<dbReference type="Proteomes" id="UP000219452">
    <property type="component" value="Unassembled WGS sequence"/>
</dbReference>
<accession>A0A286F7A6</accession>
<organism evidence="2 3">
    <name type="scientific">Spirosoma fluviale</name>
    <dbReference type="NCBI Taxonomy" id="1597977"/>
    <lineage>
        <taxon>Bacteria</taxon>
        <taxon>Pseudomonadati</taxon>
        <taxon>Bacteroidota</taxon>
        <taxon>Cytophagia</taxon>
        <taxon>Cytophagales</taxon>
        <taxon>Cytophagaceae</taxon>
        <taxon>Spirosoma</taxon>
    </lineage>
</organism>
<proteinExistence type="predicted"/>
<protein>
    <submittedName>
        <fullName evidence="2">Predicted nuclease, contains PIN domain, potential toxin-antitoxin system component</fullName>
    </submittedName>
</protein>
<dbReference type="RefSeq" id="WP_097124324.1">
    <property type="nucleotide sequence ID" value="NZ_OCNH01000001.1"/>
</dbReference>
<dbReference type="EMBL" id="OCNH01000001">
    <property type="protein sequence ID" value="SOD78744.1"/>
    <property type="molecule type" value="Genomic_DNA"/>
</dbReference>
<dbReference type="OrthoDB" id="9806751at2"/>
<dbReference type="Pfam" id="PF18480">
    <property type="entry name" value="DUF5615"/>
    <property type="match status" value="1"/>
</dbReference>